<dbReference type="EMBL" id="BAABGN010000001">
    <property type="protein sequence ID" value="GAA4415907.1"/>
    <property type="molecule type" value="Genomic_DNA"/>
</dbReference>
<evidence type="ECO:0000313" key="4">
    <source>
        <dbReference type="Proteomes" id="UP001500622"/>
    </source>
</evidence>
<name>A0ABP8KV48_9MICO</name>
<proteinExistence type="predicted"/>
<dbReference type="PANTHER" id="PTHR43685:SF11">
    <property type="entry name" value="GLYCOSYLTRANSFERASE TAGX-RELATED"/>
    <property type="match status" value="1"/>
</dbReference>
<gene>
    <name evidence="3" type="primary">mftF</name>
    <name evidence="3" type="ORF">GCM10023169_02680</name>
</gene>
<keyword evidence="4" id="KW-1185">Reference proteome</keyword>
<dbReference type="SUPFAM" id="SSF53448">
    <property type="entry name" value="Nucleotide-diphospho-sugar transferases"/>
    <property type="match status" value="1"/>
</dbReference>
<feature type="region of interest" description="Disordered" evidence="1">
    <location>
        <begin position="514"/>
        <end position="540"/>
    </location>
</feature>
<dbReference type="InterPro" id="IPR001173">
    <property type="entry name" value="Glyco_trans_2-like"/>
</dbReference>
<organism evidence="3 4">
    <name type="scientific">Georgenia halophila</name>
    <dbReference type="NCBI Taxonomy" id="620889"/>
    <lineage>
        <taxon>Bacteria</taxon>
        <taxon>Bacillati</taxon>
        <taxon>Actinomycetota</taxon>
        <taxon>Actinomycetes</taxon>
        <taxon>Micrococcales</taxon>
        <taxon>Bogoriellaceae</taxon>
        <taxon>Georgenia</taxon>
    </lineage>
</organism>
<dbReference type="NCBIfam" id="TIGR03965">
    <property type="entry name" value="mycofact_glyco"/>
    <property type="match status" value="1"/>
</dbReference>
<sequence length="540" mass="57424">MSETVTTPAGALPDGTPSADETVPDGAPATLDRVPSGFPPDGARLTLNRHTRTADAGTVLIGGTPARVARLKPGAAGALRDGPLTVSDAGSRRLASYLLDAGLADPDPRSLPPRELADVTVVIPTYRRARQLDRLLRSVRAGLGRVRIVVVDDGSGAGTEHASGDKTRDGSGDATEAIVAAARQHGADVVRLPENQGPADARNAGLALVDTPFVLFVDIDVVLHPHGVALLLRHFADPRLAAVAPRVLGMPRPDDGWILRYENTRSSLDHGESGSLVRPHSPMSWVSTTCLLARVSALGDGFGHGMRVAEDVDLVWRLTGQGWRVRYEPSAVVQHEHRDSVRAWLGRKFTYGTGAASLARRHDGLVAPAVLAPWTAAALAALAAQRAWSLPVAGAIAVVATMRNARRLGSVDKPTVLAARLTAYGLTSAVAQACALAVRHWWPGVAVVAVFSPRARRIVVVAALADATWEYVRLRPGLDPVRFALARRLDDLAYGAGVWWGAWRARSGAALQPALTGQRPRSRRSWRRPGNVHGAAPDRW</sequence>
<evidence type="ECO:0000256" key="1">
    <source>
        <dbReference type="SAM" id="MobiDB-lite"/>
    </source>
</evidence>
<evidence type="ECO:0000259" key="2">
    <source>
        <dbReference type="Pfam" id="PF00535"/>
    </source>
</evidence>
<dbReference type="Proteomes" id="UP001500622">
    <property type="component" value="Unassembled WGS sequence"/>
</dbReference>
<dbReference type="InterPro" id="IPR029044">
    <property type="entry name" value="Nucleotide-diphossugar_trans"/>
</dbReference>
<comment type="caution">
    <text evidence="3">The sequence shown here is derived from an EMBL/GenBank/DDBJ whole genome shotgun (WGS) entry which is preliminary data.</text>
</comment>
<dbReference type="RefSeq" id="WP_345214691.1">
    <property type="nucleotide sequence ID" value="NZ_BAABGN010000001.1"/>
</dbReference>
<dbReference type="InterPro" id="IPR023981">
    <property type="entry name" value="MftF"/>
</dbReference>
<dbReference type="Pfam" id="PF00535">
    <property type="entry name" value="Glycos_transf_2"/>
    <property type="match status" value="2"/>
</dbReference>
<accession>A0ABP8KV48</accession>
<dbReference type="PANTHER" id="PTHR43685">
    <property type="entry name" value="GLYCOSYLTRANSFERASE"/>
    <property type="match status" value="1"/>
</dbReference>
<feature type="region of interest" description="Disordered" evidence="1">
    <location>
        <begin position="1"/>
        <end position="42"/>
    </location>
</feature>
<reference evidence="4" key="1">
    <citation type="journal article" date="2019" name="Int. J. Syst. Evol. Microbiol.">
        <title>The Global Catalogue of Microorganisms (GCM) 10K type strain sequencing project: providing services to taxonomists for standard genome sequencing and annotation.</title>
        <authorList>
            <consortium name="The Broad Institute Genomics Platform"/>
            <consortium name="The Broad Institute Genome Sequencing Center for Infectious Disease"/>
            <person name="Wu L."/>
            <person name="Ma J."/>
        </authorList>
    </citation>
    <scope>NUCLEOTIDE SEQUENCE [LARGE SCALE GENOMIC DNA]</scope>
    <source>
        <strain evidence="4">JCM 17810</strain>
    </source>
</reference>
<dbReference type="InterPro" id="IPR050834">
    <property type="entry name" value="Glycosyltransf_2"/>
</dbReference>
<protein>
    <submittedName>
        <fullName evidence="3">Mycofactocin biosynthesis glycosyltransferase MftF</fullName>
    </submittedName>
</protein>
<evidence type="ECO:0000313" key="3">
    <source>
        <dbReference type="EMBL" id="GAA4415907.1"/>
    </source>
</evidence>
<feature type="domain" description="Glycosyltransferase 2-like" evidence="2">
    <location>
        <begin position="169"/>
        <end position="263"/>
    </location>
</feature>
<dbReference type="Gene3D" id="3.90.550.10">
    <property type="entry name" value="Spore Coat Polysaccharide Biosynthesis Protein SpsA, Chain A"/>
    <property type="match status" value="1"/>
</dbReference>
<feature type="domain" description="Glycosyltransferase 2-like" evidence="2">
    <location>
        <begin position="120"/>
        <end position="160"/>
    </location>
</feature>